<evidence type="ECO:0000313" key="3">
    <source>
        <dbReference type="Proteomes" id="UP001163046"/>
    </source>
</evidence>
<dbReference type="GO" id="GO:0061630">
    <property type="term" value="F:ubiquitin protein ligase activity"/>
    <property type="evidence" value="ECO:0007669"/>
    <property type="project" value="UniProtKB-EC"/>
</dbReference>
<dbReference type="PANTHER" id="PTHR22772:SF5">
    <property type="entry name" value="HECT DOMAIN E3 UBIQUITIN PROTEIN LIGASE 4"/>
    <property type="match status" value="1"/>
</dbReference>
<name>A0A9X0D4V1_9CNID</name>
<dbReference type="EC" id="2.3.2.26" evidence="2"/>
<protein>
    <submittedName>
        <fullName evidence="2">E3 ubiquitin-protein ligase HTD4</fullName>
        <ecNumber evidence="2">2.3.2.26</ecNumber>
    </submittedName>
</protein>
<keyword evidence="3" id="KW-1185">Reference proteome</keyword>
<dbReference type="OrthoDB" id="5986060at2759"/>
<keyword evidence="2" id="KW-0808">Transferase</keyword>
<evidence type="ECO:0000256" key="1">
    <source>
        <dbReference type="SAM" id="MobiDB-lite"/>
    </source>
</evidence>
<sequence>MFISGDMLVMVVPQLTNPSGPMVLSLRGQRSPMNYCFSTLDGSHVKHENVVNSVLLKWQDLVIPGVCVCQDSLNGRLWSYGGNQISEWVAGGHPSCNQVSQQLLTPPRSQRSEDLLDPLEASSSLAHHVAFLCRRLDAKIQVALIQKDSAQLCDDVQLCDTSDLHNIHICNVMNTAITEGQHDVTIAMLVTLQTLMKQVCAGWAKLDDSAVKEMRHLLWKLVCAPADSVGVQVQLEACNVLKAGLEVFYPSAMERSALLMLLLSEEESTPNMAPLLDLLLTDLAKEIMSADPGTTVKGRLAEDVVFAALKACIKESRNMILQCSSMDDEAFHSLVAKHPDLSPVFQYLTAVFITGWREVVLADEQESAVRVDEVFSDVVQRVECQKLALKILEACQQILDVVLDVLSKLLVEYRGDVKSRVEGLEQIMKATLVGQTLPLLASVVSSDKCLRLSIAKSFLPAVTTVTVTATRVAYLISELKSRREDTDEGVTCEPSISSPAVPSPWSDSRKVESPHPLRDDYQCCKTVVIPRASCLYLKFDPRCATQFDYDKVLLYAGKATAGRKVAEYGGNSCGVGGRAVVRLGWPKEAVKVEGDAVTISFQVKSAREPNTPVSAVWGFSCTVSTQEHEEKSSKLPFFDDLCLSLSLLTHSLLNVRYQGPANTEAEDACQHLLDSKLLQRCVWPTAAEAVSTSAGTCGITITVESEKDSTSCPDSVVSKPSSKLSPELIKRLRDASGVPAPTLRPSLRQALQPEAIEEVVLRCVIIHLGLTKAVHGLELLQVREAEGEEYRYLCGVMREVFNRLNGLIRQLQTMAEMEQKWAHELSDVREGILQPSAAFFNDFHLQEAKSKELELLCSLKNVEFDPIEQEQSVGKLIERLETEAKAEHHEMENALDLMPVTKKFLFSIMECAELLCNVTIESSARKATPERSISHSSFAPDHGQQSQQAASSLNELHTPSSPLLNRSLSAPSKLDQSMTVQEGIHDVRRLQRWRTNVQKKHSRCCAEDQTDSDVNVTTFVSTVAEIFTFIGSDPDKAVTCSSFLAAARVRNERGLDRVQALQCMIELVTVCSRIGSHVPHLLSAVASILAQGPRTEELKCGGMVREVRDMFSAVVQAVVQQASSEPTVYRDSVLVLSVCPFSWHEERCVMRSSLVYLLDKLCSLRSEKSDAALNLSAMAWAGFQVLLDRIVQWENDKDFRAGAIEWSGLAHQVSSLLSNYLTCVLEESRKDGVTARDALQYVMELLHGISRSKLGEGILREPRTISTLLSLLLDRRAPRNWY</sequence>
<dbReference type="Proteomes" id="UP001163046">
    <property type="component" value="Unassembled WGS sequence"/>
</dbReference>
<dbReference type="InterPro" id="IPR040099">
    <property type="entry name" value="ZZEF1"/>
</dbReference>
<dbReference type="PANTHER" id="PTHR22772">
    <property type="entry name" value="NOVEL ZZ TYPE ZINC FINGER DOMAIN CONTAINING PROTEIN"/>
    <property type="match status" value="1"/>
</dbReference>
<comment type="caution">
    <text evidence="2">The sequence shown here is derived from an EMBL/GenBank/DDBJ whole genome shotgun (WGS) entry which is preliminary data.</text>
</comment>
<accession>A0A9X0D4V1</accession>
<evidence type="ECO:0000313" key="2">
    <source>
        <dbReference type="EMBL" id="KAJ7387402.1"/>
    </source>
</evidence>
<keyword evidence="2" id="KW-0012">Acyltransferase</keyword>
<dbReference type="EMBL" id="MU825874">
    <property type="protein sequence ID" value="KAJ7387402.1"/>
    <property type="molecule type" value="Genomic_DNA"/>
</dbReference>
<reference evidence="2" key="1">
    <citation type="submission" date="2023-01" db="EMBL/GenBank/DDBJ databases">
        <title>Genome assembly of the deep-sea coral Lophelia pertusa.</title>
        <authorList>
            <person name="Herrera S."/>
            <person name="Cordes E."/>
        </authorList>
    </citation>
    <scope>NUCLEOTIDE SEQUENCE</scope>
    <source>
        <strain evidence="2">USNM1676648</strain>
        <tissue evidence="2">Polyp</tissue>
    </source>
</reference>
<gene>
    <name evidence="2" type="primary">HECTD4_3</name>
    <name evidence="2" type="ORF">OS493_004396</name>
</gene>
<feature type="region of interest" description="Disordered" evidence="1">
    <location>
        <begin position="487"/>
        <end position="512"/>
    </location>
</feature>
<organism evidence="2 3">
    <name type="scientific">Desmophyllum pertusum</name>
    <dbReference type="NCBI Taxonomy" id="174260"/>
    <lineage>
        <taxon>Eukaryota</taxon>
        <taxon>Metazoa</taxon>
        <taxon>Cnidaria</taxon>
        <taxon>Anthozoa</taxon>
        <taxon>Hexacorallia</taxon>
        <taxon>Scleractinia</taxon>
        <taxon>Caryophylliina</taxon>
        <taxon>Caryophylliidae</taxon>
        <taxon>Desmophyllum</taxon>
    </lineage>
</organism>
<feature type="region of interest" description="Disordered" evidence="1">
    <location>
        <begin position="927"/>
        <end position="975"/>
    </location>
</feature>
<proteinExistence type="predicted"/>
<feature type="compositionally biased region" description="Polar residues" evidence="1">
    <location>
        <begin position="943"/>
        <end position="975"/>
    </location>
</feature>